<evidence type="ECO:0000313" key="2">
    <source>
        <dbReference type="Proteomes" id="UP000761264"/>
    </source>
</evidence>
<dbReference type="AlphaFoldDB" id="A0A967EZL5"/>
<protein>
    <submittedName>
        <fullName evidence="1">Class I SAM-dependent methyltransferase</fullName>
    </submittedName>
</protein>
<dbReference type="Proteomes" id="UP000761264">
    <property type="component" value="Unassembled WGS sequence"/>
</dbReference>
<keyword evidence="1" id="KW-0489">Methyltransferase</keyword>
<organism evidence="1 2">
    <name type="scientific">Pelagibius litoralis</name>
    <dbReference type="NCBI Taxonomy" id="374515"/>
    <lineage>
        <taxon>Bacteria</taxon>
        <taxon>Pseudomonadati</taxon>
        <taxon>Pseudomonadota</taxon>
        <taxon>Alphaproteobacteria</taxon>
        <taxon>Rhodospirillales</taxon>
        <taxon>Rhodovibrionaceae</taxon>
        <taxon>Pelagibius</taxon>
    </lineage>
</organism>
<comment type="caution">
    <text evidence="1">The sequence shown here is derived from an EMBL/GenBank/DDBJ whole genome shotgun (WGS) entry which is preliminary data.</text>
</comment>
<sequence length="317" mass="36932">MKAYYCDQVIHIAEDYDIEKRISIIQNFFRAEQIVTLLDYGSNSERHFHHRLRQLEWEVDTIDVISDERTLKNKYDIITSYFVLEHILSLDEIFETFRDLSTLQTKLIIEVPGVEIYDRDYSGLLHEHQQHFQITSLQALAARFGFNMLSSSWDDCSRKFGFVSVFEFVGHAEKPVLAPVMDAPSRYMKGRECQVQANTYYPQKFFEDFGLRRFKVFAIWGINENFEKLMSVLKGGMESIVALDMNPDKAGYVDDRSVYFHPSKFIEGFEVFLEETGLVSDDVCFICTAPSHVKDIEPRIRCISNNFFTYDPSATSV</sequence>
<keyword evidence="2" id="KW-1185">Reference proteome</keyword>
<gene>
    <name evidence="1" type="ORF">HBA54_17090</name>
</gene>
<proteinExistence type="predicted"/>
<reference evidence="1" key="1">
    <citation type="submission" date="2020-03" db="EMBL/GenBank/DDBJ databases">
        <title>Genome of Pelagibius litoralis DSM 21314T.</title>
        <authorList>
            <person name="Wang G."/>
        </authorList>
    </citation>
    <scope>NUCLEOTIDE SEQUENCE</scope>
    <source>
        <strain evidence="1">DSM 21314</strain>
    </source>
</reference>
<accession>A0A967EZL5</accession>
<dbReference type="GO" id="GO:0032259">
    <property type="term" value="P:methylation"/>
    <property type="evidence" value="ECO:0007669"/>
    <property type="project" value="UniProtKB-KW"/>
</dbReference>
<keyword evidence="1" id="KW-0808">Transferase</keyword>
<evidence type="ECO:0000313" key="1">
    <source>
        <dbReference type="EMBL" id="NIA70326.1"/>
    </source>
</evidence>
<dbReference type="RefSeq" id="WP_167226802.1">
    <property type="nucleotide sequence ID" value="NZ_JAAQPH010000013.1"/>
</dbReference>
<dbReference type="EMBL" id="JAAQPH010000013">
    <property type="protein sequence ID" value="NIA70326.1"/>
    <property type="molecule type" value="Genomic_DNA"/>
</dbReference>
<dbReference type="InterPro" id="IPR029063">
    <property type="entry name" value="SAM-dependent_MTases_sf"/>
</dbReference>
<name>A0A967EZL5_9PROT</name>
<dbReference type="GO" id="GO:0008168">
    <property type="term" value="F:methyltransferase activity"/>
    <property type="evidence" value="ECO:0007669"/>
    <property type="project" value="UniProtKB-KW"/>
</dbReference>
<dbReference type="Pfam" id="PF13489">
    <property type="entry name" value="Methyltransf_23"/>
    <property type="match status" value="1"/>
</dbReference>
<dbReference type="SUPFAM" id="SSF53335">
    <property type="entry name" value="S-adenosyl-L-methionine-dependent methyltransferases"/>
    <property type="match status" value="1"/>
</dbReference>
<dbReference type="Gene3D" id="3.40.50.150">
    <property type="entry name" value="Vaccinia Virus protein VP39"/>
    <property type="match status" value="1"/>
</dbReference>